<feature type="compositionally biased region" description="Polar residues" evidence="1">
    <location>
        <begin position="1"/>
        <end position="10"/>
    </location>
</feature>
<protein>
    <submittedName>
        <fullName evidence="3">Uncharacterized protein</fullName>
    </submittedName>
</protein>
<dbReference type="Proteomes" id="UP000663760">
    <property type="component" value="Chromosome 4"/>
</dbReference>
<reference evidence="3" key="1">
    <citation type="submission" date="2020-02" db="EMBL/GenBank/DDBJ databases">
        <authorList>
            <person name="Scholz U."/>
            <person name="Mascher M."/>
            <person name="Fiebig A."/>
        </authorList>
    </citation>
    <scope>NUCLEOTIDE SEQUENCE</scope>
</reference>
<evidence type="ECO:0000313" key="3">
    <source>
        <dbReference type="EMBL" id="CAA7395444.1"/>
    </source>
</evidence>
<name>A0A7I8KDZ2_SPIIN</name>
<dbReference type="EMBL" id="LR743591">
    <property type="protein sequence ID" value="CAA2619413.1"/>
    <property type="molecule type" value="Genomic_DNA"/>
</dbReference>
<accession>A0A7I8KDZ2</accession>
<sequence>MINDFSSSNPAPGRWKGGMNGKAHESCVRGRIVDRAYLQLPLLCRPG</sequence>
<organism evidence="3 4">
    <name type="scientific">Spirodela intermedia</name>
    <name type="common">Intermediate duckweed</name>
    <dbReference type="NCBI Taxonomy" id="51605"/>
    <lineage>
        <taxon>Eukaryota</taxon>
        <taxon>Viridiplantae</taxon>
        <taxon>Streptophyta</taxon>
        <taxon>Embryophyta</taxon>
        <taxon>Tracheophyta</taxon>
        <taxon>Spermatophyta</taxon>
        <taxon>Magnoliopsida</taxon>
        <taxon>Liliopsida</taxon>
        <taxon>Araceae</taxon>
        <taxon>Lemnoideae</taxon>
        <taxon>Spirodela</taxon>
    </lineage>
</organism>
<keyword evidence="4" id="KW-1185">Reference proteome</keyword>
<dbReference type="AlphaFoldDB" id="A0A7I8KDZ2"/>
<gene>
    <name evidence="2" type="ORF">SI7747_04005580</name>
    <name evidence="3" type="ORF">SI8410_04006105</name>
</gene>
<evidence type="ECO:0000313" key="2">
    <source>
        <dbReference type="EMBL" id="CAA2619413.1"/>
    </source>
</evidence>
<feature type="region of interest" description="Disordered" evidence="1">
    <location>
        <begin position="1"/>
        <end position="20"/>
    </location>
</feature>
<dbReference type="EMBL" id="LR746267">
    <property type="protein sequence ID" value="CAA7395444.1"/>
    <property type="molecule type" value="Genomic_DNA"/>
</dbReference>
<evidence type="ECO:0000256" key="1">
    <source>
        <dbReference type="SAM" id="MobiDB-lite"/>
    </source>
</evidence>
<proteinExistence type="predicted"/>
<evidence type="ECO:0000313" key="4">
    <source>
        <dbReference type="Proteomes" id="UP000663760"/>
    </source>
</evidence>